<feature type="compositionally biased region" description="Polar residues" evidence="1">
    <location>
        <begin position="56"/>
        <end position="69"/>
    </location>
</feature>
<protein>
    <submittedName>
        <fullName evidence="2">Uncharacterized protein</fullName>
    </submittedName>
</protein>
<proteinExistence type="predicted"/>
<feature type="region of interest" description="Disordered" evidence="1">
    <location>
        <begin position="38"/>
        <end position="69"/>
    </location>
</feature>
<sequence length="182" mass="20347">MNRMKWFRTAPRTRLASALSPHAQLRLQYSSISPSPSFVKPDQFNKTGLRGESDSTKINSRSNEYSQSGGDDIVAEQTIASFRVGQFPRSYIYAYIFFSLALVIRKLIREKDSKDTSPATAKETAGRGNVINPLDYSPASPELSKHIEDQTVCSSLIPFYVAKYLVTDNSYAGCGEECRKRS</sequence>
<comment type="caution">
    <text evidence="2">The sequence shown here is derived from an EMBL/GenBank/DDBJ whole genome shotgun (WGS) entry which is preliminary data.</text>
</comment>
<dbReference type="OrthoDB" id="4220319at2759"/>
<name>A0A9P4N3M5_9PLEO</name>
<evidence type="ECO:0000313" key="2">
    <source>
        <dbReference type="EMBL" id="KAF2268650.1"/>
    </source>
</evidence>
<organism evidence="2 3">
    <name type="scientific">Lojkania enalia</name>
    <dbReference type="NCBI Taxonomy" id="147567"/>
    <lineage>
        <taxon>Eukaryota</taxon>
        <taxon>Fungi</taxon>
        <taxon>Dikarya</taxon>
        <taxon>Ascomycota</taxon>
        <taxon>Pezizomycotina</taxon>
        <taxon>Dothideomycetes</taxon>
        <taxon>Pleosporomycetidae</taxon>
        <taxon>Pleosporales</taxon>
        <taxon>Pleosporales incertae sedis</taxon>
        <taxon>Lojkania</taxon>
    </lineage>
</organism>
<gene>
    <name evidence="2" type="ORF">CC78DRAFT_350084</name>
</gene>
<evidence type="ECO:0000256" key="1">
    <source>
        <dbReference type="SAM" id="MobiDB-lite"/>
    </source>
</evidence>
<accession>A0A9P4N3M5</accession>
<dbReference type="EMBL" id="ML986585">
    <property type="protein sequence ID" value="KAF2268650.1"/>
    <property type="molecule type" value="Genomic_DNA"/>
</dbReference>
<dbReference type="AlphaFoldDB" id="A0A9P4N3M5"/>
<dbReference type="Proteomes" id="UP000800093">
    <property type="component" value="Unassembled WGS sequence"/>
</dbReference>
<reference evidence="3" key="1">
    <citation type="journal article" date="2020" name="Stud. Mycol.">
        <title>101 Dothideomycetes genomes: A test case for predicting lifestyles and emergence of pathogens.</title>
        <authorList>
            <person name="Haridas S."/>
            <person name="Albert R."/>
            <person name="Binder M."/>
            <person name="Bloem J."/>
            <person name="LaButti K."/>
            <person name="Salamov A."/>
            <person name="Andreopoulos B."/>
            <person name="Baker S."/>
            <person name="Barry K."/>
            <person name="Bills G."/>
            <person name="Bluhm B."/>
            <person name="Cannon C."/>
            <person name="Castanera R."/>
            <person name="Culley D."/>
            <person name="Daum C."/>
            <person name="Ezra D."/>
            <person name="Gonzalez J."/>
            <person name="Henrissat B."/>
            <person name="Kuo A."/>
            <person name="Liang C."/>
            <person name="Lipzen A."/>
            <person name="Lutzoni F."/>
            <person name="Magnuson J."/>
            <person name="Mondo S."/>
            <person name="Nolan M."/>
            <person name="Ohm R."/>
            <person name="Pangilinan J."/>
            <person name="Park H.-J."/>
            <person name="Ramirez L."/>
            <person name="Alfaro M."/>
            <person name="Sun H."/>
            <person name="Tritt A."/>
            <person name="Yoshinaga Y."/>
            <person name="Zwiers L.-H."/>
            <person name="Turgeon B."/>
            <person name="Goodwin S."/>
            <person name="Spatafora J."/>
            <person name="Crous P."/>
            <person name="Grigoriev I."/>
        </authorList>
    </citation>
    <scope>NUCLEOTIDE SEQUENCE [LARGE SCALE GENOMIC DNA]</scope>
    <source>
        <strain evidence="3">CBS 304.66</strain>
    </source>
</reference>
<feature type="region of interest" description="Disordered" evidence="1">
    <location>
        <begin position="113"/>
        <end position="133"/>
    </location>
</feature>
<keyword evidence="3" id="KW-1185">Reference proteome</keyword>
<evidence type="ECO:0000313" key="3">
    <source>
        <dbReference type="Proteomes" id="UP000800093"/>
    </source>
</evidence>